<evidence type="ECO:0000256" key="1">
    <source>
        <dbReference type="ARBA" id="ARBA00007281"/>
    </source>
</evidence>
<proteinExistence type="inferred from homology"/>
<dbReference type="AlphaFoldDB" id="A0AAQ3K5W7"/>
<dbReference type="Gene3D" id="3.20.20.70">
    <property type="entry name" value="Aldolase class I"/>
    <property type="match status" value="1"/>
</dbReference>
<feature type="domain" description="PdxS/SNZ N-terminal" evidence="6">
    <location>
        <begin position="17"/>
        <end position="76"/>
    </location>
</feature>
<dbReference type="PANTHER" id="PTHR31829:SF0">
    <property type="entry name" value="PYRIDOXAL 5'-PHOSPHATE SYNTHASE SUBUNIT SNZ1-RELATED"/>
    <property type="match status" value="1"/>
</dbReference>
<dbReference type="PROSITE" id="PS51129">
    <property type="entry name" value="PDXS_SNZ_2"/>
    <property type="match status" value="1"/>
</dbReference>
<dbReference type="Proteomes" id="UP001327560">
    <property type="component" value="Chromosome 3"/>
</dbReference>
<evidence type="ECO:0000256" key="4">
    <source>
        <dbReference type="PROSITE-ProRule" id="PRU00481"/>
    </source>
</evidence>
<protein>
    <recommendedName>
        <fullName evidence="6">PdxS/SNZ N-terminal domain-containing protein</fullName>
    </recommendedName>
</protein>
<name>A0AAQ3K5W7_9LILI</name>
<dbReference type="InterPro" id="IPR033755">
    <property type="entry name" value="PdxS/SNZ_N"/>
</dbReference>
<keyword evidence="5" id="KW-0812">Transmembrane</keyword>
<dbReference type="PANTHER" id="PTHR31829">
    <property type="entry name" value="PYRIDOXAL 5'-PHOSPHATE SYNTHASE SUBUNIT SNZ1-RELATED"/>
    <property type="match status" value="1"/>
</dbReference>
<dbReference type="GO" id="GO:0008615">
    <property type="term" value="P:pyridoxine biosynthetic process"/>
    <property type="evidence" value="ECO:0007669"/>
    <property type="project" value="TreeGrafter"/>
</dbReference>
<evidence type="ECO:0000313" key="7">
    <source>
        <dbReference type="EMBL" id="WOL01298.1"/>
    </source>
</evidence>
<sequence>MVYNNDAALEPKKSSTFSVKIGLAQMLCSSIIMDVVTLEQARIAGEAGACAIMALERVPADICVQGGIACMSDPAFLFSFFLAFYHRKFRGEAR</sequence>
<feature type="transmembrane region" description="Helical" evidence="5">
    <location>
        <begin position="64"/>
        <end position="85"/>
    </location>
</feature>
<comment type="function">
    <text evidence="3">Catalyzes the formation of pyridoxal 5'-phosphate from ribose 5-phosphate (RBP), glyceraldehyde 3-phosphate (G3P) and ammonia. The ammonia is provided by PDX2. Can also use ribulose 5-phosphate and dihydroxyacetone phosphate as substrates, resulting from enzyme-catalyzed isomerization of RBP and G3P, respectively. Also plays an indirect role in resistance to singlet oxygen-generating photosensitizers.</text>
</comment>
<keyword evidence="8" id="KW-1185">Reference proteome</keyword>
<reference evidence="7 8" key="1">
    <citation type="submission" date="2023-10" db="EMBL/GenBank/DDBJ databases">
        <title>Chromosome-scale genome assembly provides insights into flower coloration mechanisms of Canna indica.</title>
        <authorList>
            <person name="Li C."/>
        </authorList>
    </citation>
    <scope>NUCLEOTIDE SEQUENCE [LARGE SCALE GENOMIC DNA]</scope>
    <source>
        <tissue evidence="7">Flower</tissue>
    </source>
</reference>
<dbReference type="EMBL" id="CP136892">
    <property type="protein sequence ID" value="WOL01298.1"/>
    <property type="molecule type" value="Genomic_DNA"/>
</dbReference>
<dbReference type="InterPro" id="IPR001852">
    <property type="entry name" value="PdxS/SNZ"/>
</dbReference>
<dbReference type="Pfam" id="PF01680">
    <property type="entry name" value="SOR_SNZ"/>
    <property type="match status" value="1"/>
</dbReference>
<keyword evidence="5" id="KW-0472">Membrane</keyword>
<dbReference type="GO" id="GO:0042823">
    <property type="term" value="P:pyridoxal phosphate biosynthetic process"/>
    <property type="evidence" value="ECO:0007669"/>
    <property type="project" value="InterPro"/>
</dbReference>
<dbReference type="InterPro" id="IPR013785">
    <property type="entry name" value="Aldolase_TIM"/>
</dbReference>
<keyword evidence="5" id="KW-1133">Transmembrane helix</keyword>
<evidence type="ECO:0000256" key="5">
    <source>
        <dbReference type="SAM" id="Phobius"/>
    </source>
</evidence>
<evidence type="ECO:0000313" key="8">
    <source>
        <dbReference type="Proteomes" id="UP001327560"/>
    </source>
</evidence>
<gene>
    <name evidence="7" type="ORF">Cni_G10014</name>
</gene>
<dbReference type="GO" id="GO:0016843">
    <property type="term" value="F:amine-lyase activity"/>
    <property type="evidence" value="ECO:0007669"/>
    <property type="project" value="TreeGrafter"/>
</dbReference>
<evidence type="ECO:0000259" key="6">
    <source>
        <dbReference type="Pfam" id="PF01680"/>
    </source>
</evidence>
<evidence type="ECO:0000256" key="2">
    <source>
        <dbReference type="ARBA" id="ARBA00023239"/>
    </source>
</evidence>
<evidence type="ECO:0000256" key="3">
    <source>
        <dbReference type="ARBA" id="ARBA00037142"/>
    </source>
</evidence>
<comment type="similarity">
    <text evidence="1 4">Belongs to the PdxS/SNZ family.</text>
</comment>
<dbReference type="SUPFAM" id="SSF110399">
    <property type="entry name" value="ThiG-like"/>
    <property type="match status" value="1"/>
</dbReference>
<organism evidence="7 8">
    <name type="scientific">Canna indica</name>
    <name type="common">Indian-shot</name>
    <dbReference type="NCBI Taxonomy" id="4628"/>
    <lineage>
        <taxon>Eukaryota</taxon>
        <taxon>Viridiplantae</taxon>
        <taxon>Streptophyta</taxon>
        <taxon>Embryophyta</taxon>
        <taxon>Tracheophyta</taxon>
        <taxon>Spermatophyta</taxon>
        <taxon>Magnoliopsida</taxon>
        <taxon>Liliopsida</taxon>
        <taxon>Zingiberales</taxon>
        <taxon>Cannaceae</taxon>
        <taxon>Canna</taxon>
    </lineage>
</organism>
<accession>A0AAQ3K5W7</accession>
<dbReference type="GO" id="GO:0006520">
    <property type="term" value="P:amino acid metabolic process"/>
    <property type="evidence" value="ECO:0007669"/>
    <property type="project" value="TreeGrafter"/>
</dbReference>
<keyword evidence="2" id="KW-0456">Lyase</keyword>